<dbReference type="SUPFAM" id="SSF90002">
    <property type="entry name" value="Hypothetical protein YjiA, C-terminal domain"/>
    <property type="match status" value="1"/>
</dbReference>
<organism evidence="3 4">
    <name type="scientific">Coniochaeta pulveracea</name>
    <dbReference type="NCBI Taxonomy" id="177199"/>
    <lineage>
        <taxon>Eukaryota</taxon>
        <taxon>Fungi</taxon>
        <taxon>Dikarya</taxon>
        <taxon>Ascomycota</taxon>
        <taxon>Pezizomycotina</taxon>
        <taxon>Sordariomycetes</taxon>
        <taxon>Sordariomycetidae</taxon>
        <taxon>Coniochaetales</taxon>
        <taxon>Coniochaetaceae</taxon>
        <taxon>Coniochaeta</taxon>
    </lineage>
</organism>
<evidence type="ECO:0000313" key="3">
    <source>
        <dbReference type="EMBL" id="RKU39851.1"/>
    </source>
</evidence>
<dbReference type="InterPro" id="IPR027417">
    <property type="entry name" value="P-loop_NTPase"/>
</dbReference>
<feature type="region of interest" description="Disordered" evidence="1">
    <location>
        <begin position="523"/>
        <end position="544"/>
    </location>
</feature>
<dbReference type="Gene3D" id="3.40.50.300">
    <property type="entry name" value="P-loop containing nucleotide triphosphate hydrolases"/>
    <property type="match status" value="1"/>
</dbReference>
<feature type="compositionally biased region" description="Basic and acidic residues" evidence="1">
    <location>
        <begin position="527"/>
        <end position="544"/>
    </location>
</feature>
<name>A0A420XW30_9PEZI</name>
<protein>
    <recommendedName>
        <fullName evidence="2">CobW C-terminal domain-containing protein</fullName>
    </recommendedName>
</protein>
<sequence length="544" mass="60833">MAPATLIDSPQDIVPTKGVTRSKAGSADNTPLKNDGRLPVTLLSGFLGSGKTTLLENILTSPDHGLRIGVIVNDVSALNIDAALLSNHDVTSKQEQVVAMQNGCICCTLRGDLLEEVARLANNKQVEYLVIESTGVSEPMQVAETFSEEFADMHIAAGHDLEAEKEGDVESNKRLAAILKAGGLSKVARLDTCVTVVDAVHFMQDFATADFLVDRQEDVPQEDDRNISDLQVDQVEFADVVIVNKCDLVSKDEVNRIKGVVNKLNPGAKIFTTVKSRIDVKNILDTKLFSYENAALSAGWLKSLSEEISPETEEYGIGNFVYRARRPFHPARLWETIKNIFVVIQTEYLHPEDGMEVDDKESDSEQDDDDDMDVDEDQPQLNPKARLESKMADDTFGPLLRSKGFLWLATRPTLFGEWSQAGVMLTISGGDRWRCKVAEEEWPTNPEVRAAITKDFEGRWGDRRQEIVFIGQQMRSGGEQRLRNKFDACLLNDEEFHLWEEAMESEDPEEKLQDLFEDGFEDWLDESEAHNHDGHDHSHIVEVS</sequence>
<dbReference type="InterPro" id="IPR051927">
    <property type="entry name" value="Zn_Chap_cDPG_Synth"/>
</dbReference>
<reference evidence="3 4" key="1">
    <citation type="submission" date="2018-08" db="EMBL/GenBank/DDBJ databases">
        <title>Draft genome of the lignicolous fungus Coniochaeta pulveracea.</title>
        <authorList>
            <person name="Borstlap C.J."/>
            <person name="De Witt R.N."/>
            <person name="Botha A."/>
            <person name="Volschenk H."/>
        </authorList>
    </citation>
    <scope>NUCLEOTIDE SEQUENCE [LARGE SCALE GENOMIC DNA]</scope>
    <source>
        <strain evidence="3 4">CAB683</strain>
    </source>
</reference>
<keyword evidence="4" id="KW-1185">Reference proteome</keyword>
<gene>
    <name evidence="3" type="ORF">DL546_001066</name>
</gene>
<comment type="caution">
    <text evidence="3">The sequence shown here is derived from an EMBL/GenBank/DDBJ whole genome shotgun (WGS) entry which is preliminary data.</text>
</comment>
<feature type="region of interest" description="Disordered" evidence="1">
    <location>
        <begin position="1"/>
        <end position="32"/>
    </location>
</feature>
<dbReference type="SMART" id="SM00833">
    <property type="entry name" value="CobW_C"/>
    <property type="match status" value="1"/>
</dbReference>
<feature type="compositionally biased region" description="Acidic residues" evidence="1">
    <location>
        <begin position="354"/>
        <end position="378"/>
    </location>
</feature>
<dbReference type="Proteomes" id="UP000275385">
    <property type="component" value="Unassembled WGS sequence"/>
</dbReference>
<feature type="domain" description="CobW C-terminal" evidence="2">
    <location>
        <begin position="317"/>
        <end position="490"/>
    </location>
</feature>
<evidence type="ECO:0000256" key="1">
    <source>
        <dbReference type="SAM" id="MobiDB-lite"/>
    </source>
</evidence>
<accession>A0A420XW30</accession>
<dbReference type="SUPFAM" id="SSF52540">
    <property type="entry name" value="P-loop containing nucleoside triphosphate hydrolases"/>
    <property type="match status" value="1"/>
</dbReference>
<dbReference type="CDD" id="cd03112">
    <property type="entry name" value="CobW-like"/>
    <property type="match status" value="1"/>
</dbReference>
<dbReference type="AlphaFoldDB" id="A0A420XW30"/>
<evidence type="ECO:0000259" key="2">
    <source>
        <dbReference type="SMART" id="SM00833"/>
    </source>
</evidence>
<evidence type="ECO:0000313" key="4">
    <source>
        <dbReference type="Proteomes" id="UP000275385"/>
    </source>
</evidence>
<dbReference type="InterPro" id="IPR011629">
    <property type="entry name" value="CobW-like_C"/>
</dbReference>
<dbReference type="OrthoDB" id="272672at2759"/>
<dbReference type="Pfam" id="PF02492">
    <property type="entry name" value="cobW"/>
    <property type="match status" value="2"/>
</dbReference>
<dbReference type="InterPro" id="IPR003495">
    <property type="entry name" value="CobW/HypB/UreG_nucleotide-bd"/>
</dbReference>
<proteinExistence type="predicted"/>
<dbReference type="PANTHER" id="PTHR43603:SF1">
    <property type="entry name" value="ZINC-REGULATED GTPASE METALLOPROTEIN ACTIVATOR 1"/>
    <property type="match status" value="1"/>
</dbReference>
<dbReference type="PANTHER" id="PTHR43603">
    <property type="entry name" value="COBW DOMAIN-CONTAINING PROTEIN DDB_G0274527"/>
    <property type="match status" value="1"/>
</dbReference>
<feature type="region of interest" description="Disordered" evidence="1">
    <location>
        <begin position="353"/>
        <end position="388"/>
    </location>
</feature>
<dbReference type="EMBL" id="QVQW01000140">
    <property type="protein sequence ID" value="RKU39851.1"/>
    <property type="molecule type" value="Genomic_DNA"/>
</dbReference>
<dbReference type="Pfam" id="PF07683">
    <property type="entry name" value="CobW_C"/>
    <property type="match status" value="1"/>
</dbReference>
<dbReference type="STRING" id="177199.A0A420XW30"/>